<feature type="transmembrane region" description="Helical" evidence="8">
    <location>
        <begin position="184"/>
        <end position="206"/>
    </location>
</feature>
<name>A0ABU5EDF6_9PROT</name>
<dbReference type="InterPro" id="IPR035906">
    <property type="entry name" value="MetI-like_sf"/>
</dbReference>
<keyword evidence="7 8" id="KW-0472">Membrane</keyword>
<dbReference type="PROSITE" id="PS50928">
    <property type="entry name" value="ABC_TM1"/>
    <property type="match status" value="1"/>
</dbReference>
<evidence type="ECO:0000256" key="6">
    <source>
        <dbReference type="ARBA" id="ARBA00022989"/>
    </source>
</evidence>
<evidence type="ECO:0000313" key="10">
    <source>
        <dbReference type="EMBL" id="MDY0884371.1"/>
    </source>
</evidence>
<keyword evidence="2 8" id="KW-0813">Transport</keyword>
<feature type="transmembrane region" description="Helical" evidence="8">
    <location>
        <begin position="104"/>
        <end position="131"/>
    </location>
</feature>
<dbReference type="Pfam" id="PF00528">
    <property type="entry name" value="BPD_transp_1"/>
    <property type="match status" value="1"/>
</dbReference>
<comment type="similarity">
    <text evidence="8">Belongs to the binding-protein-dependent transport system permease family.</text>
</comment>
<keyword evidence="3" id="KW-1003">Cell membrane</keyword>
<feature type="transmembrane region" description="Helical" evidence="8">
    <location>
        <begin position="238"/>
        <end position="256"/>
    </location>
</feature>
<dbReference type="Proteomes" id="UP001279642">
    <property type="component" value="Unassembled WGS sequence"/>
</dbReference>
<feature type="domain" description="ABC transmembrane type-1" evidence="9">
    <location>
        <begin position="69"/>
        <end position="257"/>
    </location>
</feature>
<keyword evidence="11" id="KW-1185">Reference proteome</keyword>
<dbReference type="SUPFAM" id="SSF161098">
    <property type="entry name" value="MetI-like"/>
    <property type="match status" value="1"/>
</dbReference>
<evidence type="ECO:0000256" key="2">
    <source>
        <dbReference type="ARBA" id="ARBA00022448"/>
    </source>
</evidence>
<dbReference type="PANTHER" id="PTHR43357">
    <property type="entry name" value="INNER MEMBRANE ABC TRANSPORTER PERMEASE PROTEIN YDCV"/>
    <property type="match status" value="1"/>
</dbReference>
<evidence type="ECO:0000259" key="9">
    <source>
        <dbReference type="PROSITE" id="PS50928"/>
    </source>
</evidence>
<evidence type="ECO:0000256" key="3">
    <source>
        <dbReference type="ARBA" id="ARBA00022475"/>
    </source>
</evidence>
<comment type="caution">
    <text evidence="10">The sequence shown here is derived from an EMBL/GenBank/DDBJ whole genome shotgun (WGS) entry which is preliminary data.</text>
</comment>
<keyword evidence="4" id="KW-0997">Cell inner membrane</keyword>
<feature type="transmembrane region" description="Helical" evidence="8">
    <location>
        <begin position="137"/>
        <end position="163"/>
    </location>
</feature>
<comment type="subcellular location">
    <subcellularLocation>
        <location evidence="1">Cell inner membrane</location>
        <topology evidence="1">Multi-pass membrane protein</topology>
    </subcellularLocation>
    <subcellularLocation>
        <location evidence="8">Cell membrane</location>
        <topology evidence="8">Multi-pass membrane protein</topology>
    </subcellularLocation>
</comment>
<dbReference type="Gene3D" id="1.10.3720.10">
    <property type="entry name" value="MetI-like"/>
    <property type="match status" value="1"/>
</dbReference>
<evidence type="ECO:0000256" key="1">
    <source>
        <dbReference type="ARBA" id="ARBA00004429"/>
    </source>
</evidence>
<evidence type="ECO:0000313" key="11">
    <source>
        <dbReference type="Proteomes" id="UP001279642"/>
    </source>
</evidence>
<evidence type="ECO:0000256" key="8">
    <source>
        <dbReference type="RuleBase" id="RU363032"/>
    </source>
</evidence>
<reference evidence="10 11" key="1">
    <citation type="journal article" date="2016" name="Antonie Van Leeuwenhoek">
        <title>Dongia soli sp. nov., isolated from soil from Dokdo, Korea.</title>
        <authorList>
            <person name="Kim D.U."/>
            <person name="Lee H."/>
            <person name="Kim H."/>
            <person name="Kim S.G."/>
            <person name="Ka J.O."/>
        </authorList>
    </citation>
    <scope>NUCLEOTIDE SEQUENCE [LARGE SCALE GENOMIC DNA]</scope>
    <source>
        <strain evidence="10 11">D78</strain>
    </source>
</reference>
<dbReference type="InterPro" id="IPR000515">
    <property type="entry name" value="MetI-like"/>
</dbReference>
<keyword evidence="6 8" id="KW-1133">Transmembrane helix</keyword>
<feature type="transmembrane region" description="Helical" evidence="8">
    <location>
        <begin position="64"/>
        <end position="92"/>
    </location>
</feature>
<dbReference type="RefSeq" id="WP_320509436.1">
    <property type="nucleotide sequence ID" value="NZ_JAXCLW010000004.1"/>
</dbReference>
<proteinExistence type="inferred from homology"/>
<sequence>MGAPFSSGRMWSRLRLAICTFAVIYLVAPLIVVLVISFSSAPFLTFPPPGFSMQWYNNLFTNPAWFNSLITSIKVLIPTSILATSLGTAAAYGLARSNFIGKQIVMGLLLSPMIVPVIIVAVGIFGVFRALGLYGNLLGLIIAHTILAIPYVVMTVSGSLAVIDKRLEDAALTLGASPLRCFRRITFPLIFPAVLSGMLFSMVVSFDELVVSMFISTPVVRPVTVQMWSNIRGSVDPTIAAIATLLFCFSLLALLSERAAARKVKKEVDE</sequence>
<evidence type="ECO:0000256" key="5">
    <source>
        <dbReference type="ARBA" id="ARBA00022692"/>
    </source>
</evidence>
<dbReference type="PANTHER" id="PTHR43357:SF4">
    <property type="entry name" value="INNER MEMBRANE ABC TRANSPORTER PERMEASE PROTEIN YDCV"/>
    <property type="match status" value="1"/>
</dbReference>
<protein>
    <submittedName>
        <fullName evidence="10">ABC transporter permease</fullName>
    </submittedName>
</protein>
<dbReference type="EMBL" id="JAXCLW010000004">
    <property type="protein sequence ID" value="MDY0884371.1"/>
    <property type="molecule type" value="Genomic_DNA"/>
</dbReference>
<organism evidence="10 11">
    <name type="scientific">Dongia soli</name>
    <dbReference type="NCBI Taxonomy" id="600628"/>
    <lineage>
        <taxon>Bacteria</taxon>
        <taxon>Pseudomonadati</taxon>
        <taxon>Pseudomonadota</taxon>
        <taxon>Alphaproteobacteria</taxon>
        <taxon>Rhodospirillales</taxon>
        <taxon>Dongiaceae</taxon>
        <taxon>Dongia</taxon>
    </lineage>
</organism>
<evidence type="ECO:0000256" key="4">
    <source>
        <dbReference type="ARBA" id="ARBA00022519"/>
    </source>
</evidence>
<gene>
    <name evidence="10" type="ORF">SMD27_16120</name>
</gene>
<dbReference type="CDD" id="cd06261">
    <property type="entry name" value="TM_PBP2"/>
    <property type="match status" value="1"/>
</dbReference>
<keyword evidence="5 8" id="KW-0812">Transmembrane</keyword>
<evidence type="ECO:0000256" key="7">
    <source>
        <dbReference type="ARBA" id="ARBA00023136"/>
    </source>
</evidence>
<accession>A0ABU5EDF6</accession>
<feature type="transmembrane region" description="Helical" evidence="8">
    <location>
        <begin position="16"/>
        <end position="44"/>
    </location>
</feature>